<dbReference type="GO" id="GO:0005634">
    <property type="term" value="C:nucleus"/>
    <property type="evidence" value="ECO:0007669"/>
    <property type="project" value="UniProtKB-SubCell"/>
</dbReference>
<dbReference type="GO" id="GO:0000127">
    <property type="term" value="C:transcription factor TFIIIC complex"/>
    <property type="evidence" value="ECO:0007669"/>
    <property type="project" value="InterPro"/>
</dbReference>
<evidence type="ECO:0000256" key="2">
    <source>
        <dbReference type="ARBA" id="ARBA00023125"/>
    </source>
</evidence>
<dbReference type="Pfam" id="PF09734">
    <property type="entry name" value="Tau95"/>
    <property type="match status" value="1"/>
</dbReference>
<evidence type="ECO:0000256" key="1">
    <source>
        <dbReference type="ARBA" id="ARBA00004123"/>
    </source>
</evidence>
<organism evidence="8 9">
    <name type="scientific">Lachnellula suecica</name>
    <dbReference type="NCBI Taxonomy" id="602035"/>
    <lineage>
        <taxon>Eukaryota</taxon>
        <taxon>Fungi</taxon>
        <taxon>Dikarya</taxon>
        <taxon>Ascomycota</taxon>
        <taxon>Pezizomycotina</taxon>
        <taxon>Leotiomycetes</taxon>
        <taxon>Helotiales</taxon>
        <taxon>Lachnaceae</taxon>
        <taxon>Lachnellula</taxon>
    </lineage>
</organism>
<dbReference type="GO" id="GO:0001003">
    <property type="term" value="F:RNA polymerase III type 2 promoter sequence-specific DNA binding"/>
    <property type="evidence" value="ECO:0007669"/>
    <property type="project" value="TreeGrafter"/>
</dbReference>
<proteinExistence type="predicted"/>
<evidence type="ECO:0000259" key="7">
    <source>
        <dbReference type="Pfam" id="PF17682"/>
    </source>
</evidence>
<dbReference type="InterPro" id="IPR042536">
    <property type="entry name" value="TFIIIC_tauA_Sfc1"/>
</dbReference>
<evidence type="ECO:0000256" key="5">
    <source>
        <dbReference type="SAM" id="MobiDB-lite"/>
    </source>
</evidence>
<evidence type="ECO:0000256" key="3">
    <source>
        <dbReference type="ARBA" id="ARBA00023163"/>
    </source>
</evidence>
<dbReference type="Gene3D" id="3.30.200.160">
    <property type="entry name" value="TFIIIC, subcomplex tauA, subunit Sfc1, barrel domain"/>
    <property type="match status" value="1"/>
</dbReference>
<dbReference type="InterPro" id="IPR040454">
    <property type="entry name" value="TF_IIIC_Tfc1/Sfc1"/>
</dbReference>
<evidence type="ECO:0000313" key="9">
    <source>
        <dbReference type="Proteomes" id="UP000469558"/>
    </source>
</evidence>
<evidence type="ECO:0000259" key="6">
    <source>
        <dbReference type="Pfam" id="PF09734"/>
    </source>
</evidence>
<dbReference type="OrthoDB" id="5598268at2759"/>
<dbReference type="GO" id="GO:0006384">
    <property type="term" value="P:transcription initiation at RNA polymerase III promoter"/>
    <property type="evidence" value="ECO:0007669"/>
    <property type="project" value="InterPro"/>
</dbReference>
<name>A0A8T9BZZ4_9HELO</name>
<dbReference type="InterPro" id="IPR041499">
    <property type="entry name" value="Tfc1/Sfc1_N"/>
</dbReference>
<keyword evidence="9" id="KW-1185">Reference proteome</keyword>
<feature type="compositionally biased region" description="Basic and acidic residues" evidence="5">
    <location>
        <begin position="115"/>
        <end position="136"/>
    </location>
</feature>
<sequence>MFSMPRADAAACTVPPRKVVAVEHPMIVKNLEKGIKTFGTNRPFERVLDTSNPEECVPLYIRHDDPMCIPILSNNASTNNVLLKITVPKRIGRKRKRGGLDPIPSAMEGFSPLPESRDNESRSSDSIRSQSRKDNPVKLLRTLKDNVGNYSVEAVAEITNTHRFRGLSDFHFSTSNTEFFSRFRDTVLTGNVDKLKEFQMDPSRGWKPNDQFMPPPRMTNNSIPFNWNWHQAAHIYSSVDPDTGKSVLESRAKPRDKVIILPPDAPKVPDRCLLSPTKDPDVISLIASMREALEERPIWTQRAMKNRLPPHHKYRFKLALPYVCYRFRNGPWRDALIKFGLDPRTDPKYRIYQTLVFQIRDDANATSNSHIFDGKNLSANARAWQVCDVTDPLLSSLIGNANCRYTCDSIVDGWFHNGLWAKVKAIMRTKIVALRVGKQLPDQEFAIALSLPDHIPGKTKTSRTIHVPTPDIGLTVAEFEALLNEGAPREQGARKKDYAALGKALAPKKPQSDVQKRYIQGLWDMSAETPPQTPDNRAEEAARQMSSMGMLPQGEISRSGSNTYAGTEGPGFDGEIDEEDFEDEDDEDAFDRESDEEGEDETDG</sequence>
<dbReference type="InterPro" id="IPR019136">
    <property type="entry name" value="TF_IIIC_su-5_HTH"/>
</dbReference>
<keyword evidence="4" id="KW-0539">Nucleus</keyword>
<dbReference type="PANTHER" id="PTHR13230:SF5">
    <property type="entry name" value="GENERAL TRANSCRIPTION FACTOR 3C POLYPEPTIDE 5"/>
    <property type="match status" value="1"/>
</dbReference>
<accession>A0A8T9BZZ4</accession>
<dbReference type="Proteomes" id="UP000469558">
    <property type="component" value="Unassembled WGS sequence"/>
</dbReference>
<comment type="caution">
    <text evidence="8">The sequence shown here is derived from an EMBL/GenBank/DDBJ whole genome shotgun (WGS) entry which is preliminary data.</text>
</comment>
<feature type="compositionally biased region" description="Polar residues" evidence="5">
    <location>
        <begin position="556"/>
        <end position="565"/>
    </location>
</feature>
<keyword evidence="2" id="KW-0238">DNA-binding</keyword>
<dbReference type="Pfam" id="PF17682">
    <property type="entry name" value="Tau95_N"/>
    <property type="match status" value="1"/>
</dbReference>
<feature type="region of interest" description="Disordered" evidence="5">
    <location>
        <begin position="93"/>
        <end position="138"/>
    </location>
</feature>
<reference evidence="8 9" key="1">
    <citation type="submission" date="2018-05" db="EMBL/GenBank/DDBJ databases">
        <title>Genome sequencing and assembly of the regulated plant pathogen Lachnellula willkommii and related sister species for the development of diagnostic species identification markers.</title>
        <authorList>
            <person name="Giroux E."/>
            <person name="Bilodeau G."/>
        </authorList>
    </citation>
    <scope>NUCLEOTIDE SEQUENCE [LARGE SCALE GENOMIC DNA]</scope>
    <source>
        <strain evidence="8 9">CBS 268.59</strain>
    </source>
</reference>
<dbReference type="EMBL" id="QGMK01001075">
    <property type="protein sequence ID" value="TVY73448.1"/>
    <property type="molecule type" value="Genomic_DNA"/>
</dbReference>
<dbReference type="GO" id="GO:0001002">
    <property type="term" value="F:RNA polymerase III type 1 promoter sequence-specific DNA binding"/>
    <property type="evidence" value="ECO:0007669"/>
    <property type="project" value="TreeGrafter"/>
</dbReference>
<dbReference type="PANTHER" id="PTHR13230">
    <property type="entry name" value="GENERAL TRANSCRIPTION FACTOR IIIC, POLYPEPTIDE 5"/>
    <property type="match status" value="1"/>
</dbReference>
<protein>
    <submittedName>
        <fullName evidence="8">Transcription factor tau subunit sfc1</fullName>
    </submittedName>
</protein>
<evidence type="ECO:0000313" key="8">
    <source>
        <dbReference type="EMBL" id="TVY73448.1"/>
    </source>
</evidence>
<keyword evidence="3" id="KW-0804">Transcription</keyword>
<feature type="region of interest" description="Disordered" evidence="5">
    <location>
        <begin position="526"/>
        <end position="604"/>
    </location>
</feature>
<feature type="compositionally biased region" description="Acidic residues" evidence="5">
    <location>
        <begin position="574"/>
        <end position="604"/>
    </location>
</feature>
<dbReference type="AlphaFoldDB" id="A0A8T9BZZ4"/>
<gene>
    <name evidence="8" type="primary">sfc1</name>
    <name evidence="8" type="ORF">LSUE1_G006058</name>
</gene>
<evidence type="ECO:0000256" key="4">
    <source>
        <dbReference type="ARBA" id="ARBA00023242"/>
    </source>
</evidence>
<feature type="domain" description="Transcription factor IIIC subunit 5 HTH" evidence="6">
    <location>
        <begin position="212"/>
        <end position="358"/>
    </location>
</feature>
<comment type="subcellular location">
    <subcellularLocation>
        <location evidence="1">Nucleus</location>
    </subcellularLocation>
</comment>
<feature type="domain" description="Transcription factor IIIC subunit Tfc1/Sfc1 triple barrel" evidence="7">
    <location>
        <begin position="20"/>
        <end position="173"/>
    </location>
</feature>